<proteinExistence type="predicted"/>
<keyword evidence="1 4" id="KW-0812">Transmembrane</keyword>
<accession>D8LCC3</accession>
<dbReference type="InterPro" id="IPR027417">
    <property type="entry name" value="P-loop_NTPase"/>
</dbReference>
<evidence type="ECO:0000256" key="4">
    <source>
        <dbReference type="SAM" id="Phobius"/>
    </source>
</evidence>
<dbReference type="Pfam" id="PF20428">
    <property type="entry name" value="Sey1_3HB"/>
    <property type="match status" value="1"/>
</dbReference>
<dbReference type="AlphaFoldDB" id="D8LCC3"/>
<evidence type="ECO:0000256" key="1">
    <source>
        <dbReference type="ARBA" id="ARBA00022692"/>
    </source>
</evidence>
<dbReference type="Pfam" id="PF05879">
    <property type="entry name" value="RHD3_GTPase"/>
    <property type="match status" value="2"/>
</dbReference>
<evidence type="ECO:0000313" key="7">
    <source>
        <dbReference type="Proteomes" id="UP000002630"/>
    </source>
</evidence>
<evidence type="ECO:0000256" key="3">
    <source>
        <dbReference type="ARBA" id="ARBA00029381"/>
    </source>
</evidence>
<dbReference type="STRING" id="2880.D8LCC3"/>
<dbReference type="PANTHER" id="PTHR45923:SF2">
    <property type="entry name" value="PROTEIN SEY1"/>
    <property type="match status" value="1"/>
</dbReference>
<keyword evidence="2 4" id="KW-1133">Transmembrane helix</keyword>
<dbReference type="GO" id="GO:0016320">
    <property type="term" value="P:endoplasmic reticulum membrane fusion"/>
    <property type="evidence" value="ECO:0007669"/>
    <property type="project" value="TreeGrafter"/>
</dbReference>
<dbReference type="InterPro" id="IPR008803">
    <property type="entry name" value="RHD3/Sey1"/>
</dbReference>
<feature type="transmembrane region" description="Helical" evidence="4">
    <location>
        <begin position="576"/>
        <end position="595"/>
    </location>
</feature>
<reference evidence="6 7" key="1">
    <citation type="journal article" date="2010" name="Nature">
        <title>The Ectocarpus genome and the independent evolution of multicellularity in brown algae.</title>
        <authorList>
            <person name="Cock J.M."/>
            <person name="Sterck L."/>
            <person name="Rouze P."/>
            <person name="Scornet D."/>
            <person name="Allen A.E."/>
            <person name="Amoutzias G."/>
            <person name="Anthouard V."/>
            <person name="Artiguenave F."/>
            <person name="Aury J.M."/>
            <person name="Badger J.H."/>
            <person name="Beszteri B."/>
            <person name="Billiau K."/>
            <person name="Bonnet E."/>
            <person name="Bothwell J.H."/>
            <person name="Bowler C."/>
            <person name="Boyen C."/>
            <person name="Brownlee C."/>
            <person name="Carrano C.J."/>
            <person name="Charrier B."/>
            <person name="Cho G.Y."/>
            <person name="Coelho S.M."/>
            <person name="Collen J."/>
            <person name="Corre E."/>
            <person name="Da Silva C."/>
            <person name="Delage L."/>
            <person name="Delaroque N."/>
            <person name="Dittami S.M."/>
            <person name="Doulbeau S."/>
            <person name="Elias M."/>
            <person name="Farnham G."/>
            <person name="Gachon C.M."/>
            <person name="Gschloessl B."/>
            <person name="Heesch S."/>
            <person name="Jabbari K."/>
            <person name="Jubin C."/>
            <person name="Kawai H."/>
            <person name="Kimura K."/>
            <person name="Kloareg B."/>
            <person name="Kupper F.C."/>
            <person name="Lang D."/>
            <person name="Le Bail A."/>
            <person name="Leblanc C."/>
            <person name="Lerouge P."/>
            <person name="Lohr M."/>
            <person name="Lopez P.J."/>
            <person name="Martens C."/>
            <person name="Maumus F."/>
            <person name="Michel G."/>
            <person name="Miranda-Saavedra D."/>
            <person name="Morales J."/>
            <person name="Moreau H."/>
            <person name="Motomura T."/>
            <person name="Nagasato C."/>
            <person name="Napoli C.A."/>
            <person name="Nelson D.R."/>
            <person name="Nyvall-Collen P."/>
            <person name="Peters A.F."/>
            <person name="Pommier C."/>
            <person name="Potin P."/>
            <person name="Poulain J."/>
            <person name="Quesneville H."/>
            <person name="Read B."/>
            <person name="Rensing S.A."/>
            <person name="Ritter A."/>
            <person name="Rousvoal S."/>
            <person name="Samanta M."/>
            <person name="Samson G."/>
            <person name="Schroeder D.C."/>
            <person name="Segurens B."/>
            <person name="Strittmatter M."/>
            <person name="Tonon T."/>
            <person name="Tregear J.W."/>
            <person name="Valentin K."/>
            <person name="von Dassow P."/>
            <person name="Yamagishi T."/>
            <person name="Van de Peer Y."/>
            <person name="Wincker P."/>
        </authorList>
    </citation>
    <scope>NUCLEOTIDE SEQUENCE [LARGE SCALE GENOMIC DNA]</scope>
    <source>
        <strain evidence="7">Ec32 / CCAP1310/4</strain>
    </source>
</reference>
<feature type="domain" description="Sey1/RHD3-like three-helix bundle" evidence="5">
    <location>
        <begin position="376"/>
        <end position="507"/>
    </location>
</feature>
<dbReference type="eggNOG" id="KOG2203">
    <property type="taxonomic scope" value="Eukaryota"/>
</dbReference>
<dbReference type="OrthoDB" id="1597724at2759"/>
<evidence type="ECO:0000259" key="5">
    <source>
        <dbReference type="Pfam" id="PF20428"/>
    </source>
</evidence>
<dbReference type="PANTHER" id="PTHR45923">
    <property type="entry name" value="PROTEIN SEY1"/>
    <property type="match status" value="1"/>
</dbReference>
<gene>
    <name evidence="6" type="primary">RHD3c</name>
    <name evidence="6" type="ORF">Esi_0100_0082</name>
</gene>
<sequence length="618" mass="67234">MTGCGDAVRQELRPCKKLGASHDYRVVAVTGCQCSGKSTLLNALFGTGIHEKRLPKEGASGGAATATAASAAAVPSAAPTPFVLVDVEGTQSRDRGGTDGMEFDSRTTLFAVMAADVIMLNLWAHDVGRADGQAYSVLRSVFEEAVRLYEGQDGTGDVGSDGPGPGTAGLLAGREGTGAQARFPKVLMLVLRDVEEDEHLEALDKAARANLEALWRDVDKPSSLRDAGLSEVFDVRTCGLPHFIYQRREFAAKAATLSRSFLDPTYRGFIFRKPRRQAGVVGWEGAVRQRAENPGGRHTLHAPVPLSQLRQRLEGIWTSASSNNRLAEAPRRGEQQGAVALSALAESCLSEARPRCARLLTDVEAAVAGEMPLLQFGTDAQEIVDEAVQSFLAKSSRSQIDAPAAVLREKRGSLVSAVARELEPAFRAHARHLRGHFHEQFEEVFSCVLGGAADFDQSSRRMSKTIRQNFLEATKLAIPNTPGVADVWRLHWEAELVKLNEDMESRVQDRLSEGTWMLPSDPAEQAAAARKKTPWWKGLVLRAAAMYFNYLQATQHLRRAKKGLGEKREGRAAPSALLDLAVFLSLVCCLLSVLLRSKSSIPRLNQDETRNTRLCCMA</sequence>
<dbReference type="GO" id="GO:0005783">
    <property type="term" value="C:endoplasmic reticulum"/>
    <property type="evidence" value="ECO:0007669"/>
    <property type="project" value="TreeGrafter"/>
</dbReference>
<organism evidence="6 7">
    <name type="scientific">Ectocarpus siliculosus</name>
    <name type="common">Brown alga</name>
    <name type="synonym">Conferva siliculosa</name>
    <dbReference type="NCBI Taxonomy" id="2880"/>
    <lineage>
        <taxon>Eukaryota</taxon>
        <taxon>Sar</taxon>
        <taxon>Stramenopiles</taxon>
        <taxon>Ochrophyta</taxon>
        <taxon>PX clade</taxon>
        <taxon>Phaeophyceae</taxon>
        <taxon>Ectocarpales</taxon>
        <taxon>Ectocarpaceae</taxon>
        <taxon>Ectocarpus</taxon>
    </lineage>
</organism>
<comment type="function">
    <text evidence="3">Probable GTP-binding protein involved in generating and maintaining the structure of the tubular endoplasmic reticulum network.</text>
</comment>
<dbReference type="Proteomes" id="UP000002630">
    <property type="component" value="Unassembled WGS sequence"/>
</dbReference>
<dbReference type="InterPro" id="IPR046758">
    <property type="entry name" value="Sey1/RHD3-like_3HB"/>
</dbReference>
<dbReference type="EMBL" id="FN649760">
    <property type="protein sequence ID" value="CBN78159.1"/>
    <property type="molecule type" value="Genomic_DNA"/>
</dbReference>
<evidence type="ECO:0000313" key="6">
    <source>
        <dbReference type="EMBL" id="CBN78159.1"/>
    </source>
</evidence>
<dbReference type="SUPFAM" id="SSF52540">
    <property type="entry name" value="P-loop containing nucleoside triphosphate hydrolases"/>
    <property type="match status" value="1"/>
</dbReference>
<keyword evidence="4" id="KW-0472">Membrane</keyword>
<keyword evidence="7" id="KW-1185">Reference proteome</keyword>
<dbReference type="InParanoid" id="D8LCC3"/>
<name>D8LCC3_ECTSI</name>
<evidence type="ECO:0000256" key="2">
    <source>
        <dbReference type="ARBA" id="ARBA00022989"/>
    </source>
</evidence>
<protein>
    <submittedName>
        <fullName evidence="6">RHD3c, RHD3/Sey1 family GTPase involved in the ER-to-Golgi traffic</fullName>
    </submittedName>
</protein>
<dbReference type="Gene3D" id="3.40.50.300">
    <property type="entry name" value="P-loop containing nucleotide triphosphate hydrolases"/>
    <property type="match status" value="1"/>
</dbReference>
<dbReference type="GO" id="GO:0003924">
    <property type="term" value="F:GTPase activity"/>
    <property type="evidence" value="ECO:0007669"/>
    <property type="project" value="TreeGrafter"/>
</dbReference>